<geneLocation type="plasmid" evidence="1 2">
    <name>unnamed1</name>
</geneLocation>
<sequence length="106" mass="11869">MSNALKAEIESRVRSGMICVPMEVLEDNAHALGYRFDRELDCKSIARYMAGERAGATYPANNLYPVQADNGVGAFHIDARRDANYEKLKSMRNSMFAVSQGFIVEF</sequence>
<evidence type="ECO:0000313" key="2">
    <source>
        <dbReference type="Proteomes" id="UP001479520"/>
    </source>
</evidence>
<reference evidence="1 2" key="1">
    <citation type="submission" date="2024-04" db="EMBL/GenBank/DDBJ databases">
        <title>Dissimilatory iodate-reducing microorganisms contribute to the enrichment of iodine in groundwater.</title>
        <authorList>
            <person name="Jiang Z."/>
        </authorList>
    </citation>
    <scope>NUCLEOTIDE SEQUENCE [LARGE SCALE GENOMIC DNA]</scope>
    <source>
        <strain evidence="1 2">NCP973</strain>
        <plasmid evidence="1 2">unnamed1</plasmid>
    </source>
</reference>
<keyword evidence="1" id="KW-0614">Plasmid</keyword>
<dbReference type="RefSeq" id="WP_341744712.1">
    <property type="nucleotide sequence ID" value="NZ_CP151407.1"/>
</dbReference>
<proteinExistence type="predicted"/>
<protein>
    <submittedName>
        <fullName evidence="1">Uncharacterized protein</fullName>
    </submittedName>
</protein>
<organism evidence="1 2">
    <name type="scientific">Azonexus hydrophilus</name>
    <dbReference type="NCBI Taxonomy" id="418702"/>
    <lineage>
        <taxon>Bacteria</taxon>
        <taxon>Pseudomonadati</taxon>
        <taxon>Pseudomonadota</taxon>
        <taxon>Betaproteobacteria</taxon>
        <taxon>Rhodocyclales</taxon>
        <taxon>Azonexaceae</taxon>
        <taxon>Azonexus</taxon>
    </lineage>
</organism>
<name>A0ABZ2XLU3_9RHOO</name>
<dbReference type="EMBL" id="CP151407">
    <property type="protein sequence ID" value="WZJ23373.1"/>
    <property type="molecule type" value="Genomic_DNA"/>
</dbReference>
<evidence type="ECO:0000313" key="1">
    <source>
        <dbReference type="EMBL" id="WZJ23373.1"/>
    </source>
</evidence>
<gene>
    <name evidence="1" type="ORF">AADV58_18360</name>
</gene>
<accession>A0ABZ2XLU3</accession>
<dbReference type="Proteomes" id="UP001479520">
    <property type="component" value="Plasmid unnamed1"/>
</dbReference>
<keyword evidence="2" id="KW-1185">Reference proteome</keyword>